<dbReference type="RefSeq" id="WP_179967577.1">
    <property type="nucleotide sequence ID" value="NZ_AP022570.1"/>
</dbReference>
<keyword evidence="3" id="KW-1185">Reference proteome</keyword>
<evidence type="ECO:0000313" key="3">
    <source>
        <dbReference type="Proteomes" id="UP000466785"/>
    </source>
</evidence>
<proteinExistence type="predicted"/>
<sequence>MTKKFITAGATAVGAGLSALVLGLAAPAAALPNPGDNAADAIAELKSGGDRVIVENRSDVPLSEAEIVSVLPGPTINDTVYENDQYVINETRQDVPVGMIYYVTVE</sequence>
<organism evidence="2 3">
    <name type="scientific">Mycolicibacterium poriferae</name>
    <dbReference type="NCBI Taxonomy" id="39694"/>
    <lineage>
        <taxon>Bacteria</taxon>
        <taxon>Bacillati</taxon>
        <taxon>Actinomycetota</taxon>
        <taxon>Actinomycetes</taxon>
        <taxon>Mycobacteriales</taxon>
        <taxon>Mycobacteriaceae</taxon>
        <taxon>Mycolicibacterium</taxon>
    </lineage>
</organism>
<protein>
    <submittedName>
        <fullName evidence="2">Uncharacterized protein</fullName>
    </submittedName>
</protein>
<feature type="signal peptide" evidence="1">
    <location>
        <begin position="1"/>
        <end position="30"/>
    </location>
</feature>
<reference evidence="2 3" key="1">
    <citation type="journal article" date="2019" name="Emerg. Microbes Infect.">
        <title>Comprehensive subspecies identification of 175 nontuberculous mycobacteria species based on 7547 genomic profiles.</title>
        <authorList>
            <person name="Matsumoto Y."/>
            <person name="Kinjo T."/>
            <person name="Motooka D."/>
            <person name="Nabeya D."/>
            <person name="Jung N."/>
            <person name="Uechi K."/>
            <person name="Horii T."/>
            <person name="Iida T."/>
            <person name="Fujita J."/>
            <person name="Nakamura S."/>
        </authorList>
    </citation>
    <scope>NUCLEOTIDE SEQUENCE [LARGE SCALE GENOMIC DNA]</scope>
    <source>
        <strain evidence="2 3">JCM 12603</strain>
    </source>
</reference>
<dbReference type="Proteomes" id="UP000466785">
    <property type="component" value="Chromosome"/>
</dbReference>
<evidence type="ECO:0000256" key="1">
    <source>
        <dbReference type="SAM" id="SignalP"/>
    </source>
</evidence>
<dbReference type="KEGG" id="mpof:MPOR_14930"/>
<feature type="chain" id="PRO_5026693346" evidence="1">
    <location>
        <begin position="31"/>
        <end position="106"/>
    </location>
</feature>
<dbReference type="AlphaFoldDB" id="A0A6N4V9S8"/>
<keyword evidence="1" id="KW-0732">Signal</keyword>
<dbReference type="EMBL" id="AP022570">
    <property type="protein sequence ID" value="BBX50467.1"/>
    <property type="molecule type" value="Genomic_DNA"/>
</dbReference>
<accession>A0A6N4V9S8</accession>
<name>A0A6N4V9S8_9MYCO</name>
<evidence type="ECO:0000313" key="2">
    <source>
        <dbReference type="EMBL" id="BBX50467.1"/>
    </source>
</evidence>
<gene>
    <name evidence="2" type="ORF">MPOR_14930</name>
</gene>